<proteinExistence type="predicted"/>
<feature type="transmembrane region" description="Helical" evidence="2">
    <location>
        <begin position="38"/>
        <end position="60"/>
    </location>
</feature>
<sequence>MSYILDALRKSERERQHAEPLVLHPIGSEAIGLPRPRVGLTVAIAVLVLAAIGLAAYWTLVSDRVGVAPTSNASVVPLAELPKAGSVPETAHADKARPLTPEIRPAPELKPNPFVAARSRSTVRDLATEARVELPQPSPPTVAPSTPATSVTAATPTVVERDAIKFLRAMPAEFQRELPDLRVTIHIYAPQQSDRILYVNDRQYRAGEQVRDGVAVEEIVPDGVVLTFRGQRFKLPRPT</sequence>
<dbReference type="EMBL" id="MFSP01000005">
    <property type="protein sequence ID" value="OGI70190.1"/>
    <property type="molecule type" value="Genomic_DNA"/>
</dbReference>
<comment type="caution">
    <text evidence="4">The sequence shown here is derived from an EMBL/GenBank/DDBJ whole genome shotgun (WGS) entry which is preliminary data.</text>
</comment>
<evidence type="ECO:0000313" key="5">
    <source>
        <dbReference type="Proteomes" id="UP000179076"/>
    </source>
</evidence>
<protein>
    <recommendedName>
        <fullName evidence="3">Type II secretion system protein GspB C-terminal domain-containing protein</fullName>
    </recommendedName>
</protein>
<organism evidence="4 5">
    <name type="scientific">Candidatus Muproteobacteria bacterium RBG_16_60_9</name>
    <dbReference type="NCBI Taxonomy" id="1817755"/>
    <lineage>
        <taxon>Bacteria</taxon>
        <taxon>Pseudomonadati</taxon>
        <taxon>Pseudomonadota</taxon>
        <taxon>Candidatus Muproteobacteria</taxon>
    </lineage>
</organism>
<dbReference type="AlphaFoldDB" id="A0A1F6VKK3"/>
<feature type="region of interest" description="Disordered" evidence="1">
    <location>
        <begin position="131"/>
        <end position="150"/>
    </location>
</feature>
<reference evidence="4 5" key="1">
    <citation type="journal article" date="2016" name="Nat. Commun.">
        <title>Thousands of microbial genomes shed light on interconnected biogeochemical processes in an aquifer system.</title>
        <authorList>
            <person name="Anantharaman K."/>
            <person name="Brown C.T."/>
            <person name="Hug L.A."/>
            <person name="Sharon I."/>
            <person name="Castelle C.J."/>
            <person name="Probst A.J."/>
            <person name="Thomas B.C."/>
            <person name="Singh A."/>
            <person name="Wilkins M.J."/>
            <person name="Karaoz U."/>
            <person name="Brodie E.L."/>
            <person name="Williams K.H."/>
            <person name="Hubbard S.S."/>
            <person name="Banfield J.F."/>
        </authorList>
    </citation>
    <scope>NUCLEOTIDE SEQUENCE [LARGE SCALE GENOMIC DNA]</scope>
</reference>
<dbReference type="GO" id="GO:0015627">
    <property type="term" value="C:type II protein secretion system complex"/>
    <property type="evidence" value="ECO:0007669"/>
    <property type="project" value="InterPro"/>
</dbReference>
<feature type="domain" description="Type II secretion system protein GspB C-terminal" evidence="3">
    <location>
        <begin position="178"/>
        <end position="236"/>
    </location>
</feature>
<dbReference type="Pfam" id="PF16537">
    <property type="entry name" value="T2SSB"/>
    <property type="match status" value="1"/>
</dbReference>
<dbReference type="InterPro" id="IPR032389">
    <property type="entry name" value="GspB_C"/>
</dbReference>
<keyword evidence="2" id="KW-0812">Transmembrane</keyword>
<evidence type="ECO:0000256" key="2">
    <source>
        <dbReference type="SAM" id="Phobius"/>
    </source>
</evidence>
<name>A0A1F6VKK3_9PROT</name>
<keyword evidence="2" id="KW-1133">Transmembrane helix</keyword>
<accession>A0A1F6VKK3</accession>
<evidence type="ECO:0000259" key="3">
    <source>
        <dbReference type="Pfam" id="PF16537"/>
    </source>
</evidence>
<keyword evidence="2" id="KW-0472">Membrane</keyword>
<dbReference type="Proteomes" id="UP000179076">
    <property type="component" value="Unassembled WGS sequence"/>
</dbReference>
<gene>
    <name evidence="4" type="ORF">A2W18_12150</name>
</gene>
<evidence type="ECO:0000313" key="4">
    <source>
        <dbReference type="EMBL" id="OGI70190.1"/>
    </source>
</evidence>
<evidence type="ECO:0000256" key="1">
    <source>
        <dbReference type="SAM" id="MobiDB-lite"/>
    </source>
</evidence>